<evidence type="ECO:0000313" key="2">
    <source>
        <dbReference type="EMBL" id="PRD65964.1"/>
    </source>
</evidence>
<evidence type="ECO:0000259" key="1">
    <source>
        <dbReference type="Pfam" id="PF01272"/>
    </source>
</evidence>
<dbReference type="Proteomes" id="UP000238589">
    <property type="component" value="Unassembled WGS sequence"/>
</dbReference>
<gene>
    <name evidence="2" type="ORF">C6P64_06675</name>
</gene>
<dbReference type="PROSITE" id="PS00830">
    <property type="entry name" value="GREAB_2"/>
    <property type="match status" value="1"/>
</dbReference>
<dbReference type="InterPro" id="IPR001437">
    <property type="entry name" value="Tscrpt_elong_fac_GreA/B_C"/>
</dbReference>
<evidence type="ECO:0000313" key="3">
    <source>
        <dbReference type="Proteomes" id="UP000238589"/>
    </source>
</evidence>
<reference evidence="2 3" key="1">
    <citation type="submission" date="2018-03" db="EMBL/GenBank/DDBJ databases">
        <title>Comparative genomics illustrates the genes involved in a hyperalkaliphilic mechanisms of Serpentinomonas isolated from highly-alkaline calcium-rich serpentinized springs.</title>
        <authorList>
            <person name="Suzuki S."/>
            <person name="Ishii S."/>
            <person name="Walworth N."/>
            <person name="Bird L."/>
            <person name="Kuenen J.G."/>
            <person name="Nealson K.H."/>
        </authorList>
    </citation>
    <scope>NUCLEOTIDE SEQUENCE [LARGE SCALE GENOMIC DNA]</scope>
    <source>
        <strain evidence="2 3">P1</strain>
    </source>
</reference>
<dbReference type="RefSeq" id="WP_105747817.1">
    <property type="nucleotide sequence ID" value="NZ_PVLQ01000022.1"/>
</dbReference>
<dbReference type="InterPro" id="IPR036953">
    <property type="entry name" value="GreA/GreB_C_sf"/>
</dbReference>
<dbReference type="InterPro" id="IPR018151">
    <property type="entry name" value="TF_GreA/GreB_CS"/>
</dbReference>
<keyword evidence="2" id="KW-0648">Protein biosynthesis</keyword>
<accession>A0A2S9K6C7</accession>
<dbReference type="GO" id="GO:0003746">
    <property type="term" value="F:translation elongation factor activity"/>
    <property type="evidence" value="ECO:0007669"/>
    <property type="project" value="UniProtKB-KW"/>
</dbReference>
<name>A0A2S9K6C7_9BURK</name>
<dbReference type="AlphaFoldDB" id="A0A2S9K6C7"/>
<protein>
    <submittedName>
        <fullName evidence="2">Transcription elongation factor GreAB</fullName>
    </submittedName>
</protein>
<dbReference type="PANTHER" id="PTHR30437">
    <property type="entry name" value="TRANSCRIPTION ELONGATION FACTOR GREA"/>
    <property type="match status" value="1"/>
</dbReference>
<dbReference type="GO" id="GO:0070063">
    <property type="term" value="F:RNA polymerase binding"/>
    <property type="evidence" value="ECO:0007669"/>
    <property type="project" value="InterPro"/>
</dbReference>
<dbReference type="GO" id="GO:0032784">
    <property type="term" value="P:regulation of DNA-templated transcription elongation"/>
    <property type="evidence" value="ECO:0007669"/>
    <property type="project" value="InterPro"/>
</dbReference>
<dbReference type="Pfam" id="PF01272">
    <property type="entry name" value="GreA_GreB"/>
    <property type="match status" value="1"/>
</dbReference>
<dbReference type="GO" id="GO:0003677">
    <property type="term" value="F:DNA binding"/>
    <property type="evidence" value="ECO:0007669"/>
    <property type="project" value="InterPro"/>
</dbReference>
<organism evidence="2 3">
    <name type="scientific">Malikia granosa</name>
    <dbReference type="NCBI Taxonomy" id="263067"/>
    <lineage>
        <taxon>Bacteria</taxon>
        <taxon>Pseudomonadati</taxon>
        <taxon>Pseudomonadota</taxon>
        <taxon>Betaproteobacteria</taxon>
        <taxon>Burkholderiales</taxon>
        <taxon>Comamonadaceae</taxon>
        <taxon>Malikia</taxon>
    </lineage>
</organism>
<sequence length="133" mass="14533">MQTPFFPERVLTELDHARLNKLGSAQLPQDLADELQAVDLVSSQEIAPDVVTMNSELELVLPGQARRQRLTLCYPRDAQPSAGRISVLSPIGMALLGRRVGDTISWSMPNGEACQAELAALLFQPEASGDYTR</sequence>
<dbReference type="InterPro" id="IPR023459">
    <property type="entry name" value="Tscrpt_elong_fac_GreA/B_fam"/>
</dbReference>
<comment type="caution">
    <text evidence="2">The sequence shown here is derived from an EMBL/GenBank/DDBJ whole genome shotgun (WGS) entry which is preliminary data.</text>
</comment>
<dbReference type="OrthoDB" id="192847at2"/>
<keyword evidence="2" id="KW-0251">Elongation factor</keyword>
<feature type="domain" description="Transcription elongation factor GreA/GreB C-terminal" evidence="1">
    <location>
        <begin position="48"/>
        <end position="114"/>
    </location>
</feature>
<dbReference type="GO" id="GO:0006354">
    <property type="term" value="P:DNA-templated transcription elongation"/>
    <property type="evidence" value="ECO:0007669"/>
    <property type="project" value="TreeGrafter"/>
</dbReference>
<dbReference type="SUPFAM" id="SSF54534">
    <property type="entry name" value="FKBP-like"/>
    <property type="match status" value="1"/>
</dbReference>
<keyword evidence="3" id="KW-1185">Reference proteome</keyword>
<dbReference type="PANTHER" id="PTHR30437:SF5">
    <property type="entry name" value="REGULATOR OF NUCLEOSIDE DIPHOSPHATE KINASE"/>
    <property type="match status" value="1"/>
</dbReference>
<proteinExistence type="predicted"/>
<dbReference type="EMBL" id="PVLQ01000022">
    <property type="protein sequence ID" value="PRD65964.1"/>
    <property type="molecule type" value="Genomic_DNA"/>
</dbReference>
<dbReference type="Gene3D" id="3.10.50.30">
    <property type="entry name" value="Transcription elongation factor, GreA/GreB, C-terminal domain"/>
    <property type="match status" value="1"/>
</dbReference>